<dbReference type="SUPFAM" id="SSF49265">
    <property type="entry name" value="Fibronectin type III"/>
    <property type="match status" value="1"/>
</dbReference>
<dbReference type="CDD" id="cd00063">
    <property type="entry name" value="FN3"/>
    <property type="match status" value="1"/>
</dbReference>
<feature type="compositionally biased region" description="Polar residues" evidence="1">
    <location>
        <begin position="32"/>
        <end position="48"/>
    </location>
</feature>
<gene>
    <name evidence="3" type="ORF">KUTeg_012213</name>
</gene>
<feature type="compositionally biased region" description="Low complexity" evidence="1">
    <location>
        <begin position="274"/>
        <end position="285"/>
    </location>
</feature>
<sequence>MTFDKERKLLKRSDRMEEVTEDKLSELPEVDVNQNSNHSNHGSASMTVVATCEQEVKENGDLSPTNSLKSGADCGENGQNGAASGAVPAVTVAPTYISPQPQQQVAPSVNGISNTSSASSSLSNGSYSNHNHQGNCSPITQSSPRGTSPQGQHSPPNHQHVVHVHVQPGETFSVRVGDQIQHIQGPATVRMVSNNGPPLPMPMQVPPGHMVQQIVDEHGILTHVILSPQPPGMPVGQPPMTGGGPNNTAPQYYGYGPHYPAPPYPSHHHHTHHGAAPSAPATHPHGTPPPPSCNSSHPSGPVHPAGPSQPNSMDGRTSRQRERLRGKYNKRTEDGHYTPKVPPRRLNGKRGMNGDVQHSNTVTTVAPTLDTGQGQELEEERKILQQQLSNMPEPEVTEVEARSALIRLAPPEYDQNEFEIDPADFRYELLLSDKGKDGKYKLVYSGDATEITLKDLKAATDYHLRVCASLEDLKGNSTEPVKFTTDCCEPDQPQPPKLSSKAKTSITLKWNPYL</sequence>
<organism evidence="3 4">
    <name type="scientific">Tegillarca granosa</name>
    <name type="common">Malaysian cockle</name>
    <name type="synonym">Anadara granosa</name>
    <dbReference type="NCBI Taxonomy" id="220873"/>
    <lineage>
        <taxon>Eukaryota</taxon>
        <taxon>Metazoa</taxon>
        <taxon>Spiralia</taxon>
        <taxon>Lophotrochozoa</taxon>
        <taxon>Mollusca</taxon>
        <taxon>Bivalvia</taxon>
        <taxon>Autobranchia</taxon>
        <taxon>Pteriomorphia</taxon>
        <taxon>Arcoida</taxon>
        <taxon>Arcoidea</taxon>
        <taxon>Arcidae</taxon>
        <taxon>Tegillarca</taxon>
    </lineage>
</organism>
<feature type="compositionally biased region" description="Polar residues" evidence="1">
    <location>
        <begin position="132"/>
        <end position="157"/>
    </location>
</feature>
<accession>A0ABQ9F427</accession>
<dbReference type="InterPro" id="IPR036116">
    <property type="entry name" value="FN3_sf"/>
</dbReference>
<feature type="compositionally biased region" description="Basic and acidic residues" evidence="1">
    <location>
        <begin position="1"/>
        <end position="26"/>
    </location>
</feature>
<feature type="region of interest" description="Disordered" evidence="1">
    <location>
        <begin position="227"/>
        <end position="358"/>
    </location>
</feature>
<feature type="compositionally biased region" description="Pro residues" evidence="1">
    <location>
        <begin position="228"/>
        <end position="237"/>
    </location>
</feature>
<keyword evidence="4" id="KW-1185">Reference proteome</keyword>
<dbReference type="PROSITE" id="PS50853">
    <property type="entry name" value="FN3"/>
    <property type="match status" value="1"/>
</dbReference>
<evidence type="ECO:0000313" key="4">
    <source>
        <dbReference type="Proteomes" id="UP001217089"/>
    </source>
</evidence>
<name>A0ABQ9F427_TEGGR</name>
<dbReference type="InterPro" id="IPR003961">
    <property type="entry name" value="FN3_dom"/>
</dbReference>
<feature type="compositionally biased region" description="Basic and acidic residues" evidence="1">
    <location>
        <begin position="316"/>
        <end position="337"/>
    </location>
</feature>
<dbReference type="InterPro" id="IPR013783">
    <property type="entry name" value="Ig-like_fold"/>
</dbReference>
<feature type="compositionally biased region" description="Low complexity" evidence="1">
    <location>
        <begin position="101"/>
        <end position="131"/>
    </location>
</feature>
<feature type="region of interest" description="Disordered" evidence="1">
    <location>
        <begin position="101"/>
        <end position="158"/>
    </location>
</feature>
<dbReference type="EMBL" id="JARBDR010000640">
    <property type="protein sequence ID" value="KAJ8310348.1"/>
    <property type="molecule type" value="Genomic_DNA"/>
</dbReference>
<evidence type="ECO:0000259" key="2">
    <source>
        <dbReference type="PROSITE" id="PS50853"/>
    </source>
</evidence>
<reference evidence="3 4" key="1">
    <citation type="submission" date="2022-12" db="EMBL/GenBank/DDBJ databases">
        <title>Chromosome-level genome of Tegillarca granosa.</title>
        <authorList>
            <person name="Kim J."/>
        </authorList>
    </citation>
    <scope>NUCLEOTIDE SEQUENCE [LARGE SCALE GENOMIC DNA]</scope>
    <source>
        <strain evidence="3">Teg-2019</strain>
        <tissue evidence="3">Adductor muscle</tissue>
    </source>
</reference>
<protein>
    <recommendedName>
        <fullName evidence="2">Fibronectin type-III domain-containing protein</fullName>
    </recommendedName>
</protein>
<dbReference type="Gene3D" id="2.60.40.10">
    <property type="entry name" value="Immunoglobulins"/>
    <property type="match status" value="1"/>
</dbReference>
<feature type="domain" description="Fibronectin type-III" evidence="2">
    <location>
        <begin position="391"/>
        <end position="491"/>
    </location>
</feature>
<evidence type="ECO:0000256" key="1">
    <source>
        <dbReference type="SAM" id="MobiDB-lite"/>
    </source>
</evidence>
<proteinExistence type="predicted"/>
<dbReference type="Proteomes" id="UP001217089">
    <property type="component" value="Unassembled WGS sequence"/>
</dbReference>
<feature type="region of interest" description="Disordered" evidence="1">
    <location>
        <begin position="1"/>
        <end position="83"/>
    </location>
</feature>
<evidence type="ECO:0000313" key="3">
    <source>
        <dbReference type="EMBL" id="KAJ8310348.1"/>
    </source>
</evidence>
<comment type="caution">
    <text evidence="3">The sequence shown here is derived from an EMBL/GenBank/DDBJ whole genome shotgun (WGS) entry which is preliminary data.</text>
</comment>